<organism evidence="1">
    <name type="scientific">bioreactor metagenome</name>
    <dbReference type="NCBI Taxonomy" id="1076179"/>
    <lineage>
        <taxon>unclassified sequences</taxon>
        <taxon>metagenomes</taxon>
        <taxon>ecological metagenomes</taxon>
    </lineage>
</organism>
<sequence length="52" mass="5882">MNLVACVSVRRDRNSFAILETKEMRVTIHPTVYFMGMVEHGGVAVVSDEEQQ</sequence>
<evidence type="ECO:0000313" key="1">
    <source>
        <dbReference type="EMBL" id="MPL87370.1"/>
    </source>
</evidence>
<dbReference type="EMBL" id="VSSQ01000237">
    <property type="protein sequence ID" value="MPL87370.1"/>
    <property type="molecule type" value="Genomic_DNA"/>
</dbReference>
<gene>
    <name evidence="1" type="ORF">SDC9_33370</name>
</gene>
<reference evidence="1" key="1">
    <citation type="submission" date="2019-08" db="EMBL/GenBank/DDBJ databases">
        <authorList>
            <person name="Kucharzyk K."/>
            <person name="Murdoch R.W."/>
            <person name="Higgins S."/>
            <person name="Loffler F."/>
        </authorList>
    </citation>
    <scope>NUCLEOTIDE SEQUENCE</scope>
</reference>
<proteinExistence type="predicted"/>
<dbReference type="AlphaFoldDB" id="A0A644V7R8"/>
<accession>A0A644V7R8</accession>
<protein>
    <submittedName>
        <fullName evidence="1">Uncharacterized protein</fullName>
    </submittedName>
</protein>
<comment type="caution">
    <text evidence="1">The sequence shown here is derived from an EMBL/GenBank/DDBJ whole genome shotgun (WGS) entry which is preliminary data.</text>
</comment>
<name>A0A644V7R8_9ZZZZ</name>